<sequence>MVSAAESDNQWPQQAYDNQKTGQSPYLSSQNDAIKWNYSSANNSVFEGKSVLFASTPLVGSDGTVYISYDDVGDTQYDIYRLVALNSNGTLKWTYTFSEPEKSIITHTPILGPDGTIYVPLKSNGDMSYYQGTIMALKDCGTEAKCTWEYILPLELRDPPTGSSPIQSPVIGSDGTIYLGARMNIDDGRLVIFALNSNGTQKWNYTVMDGDSSSLVGSISLSKEGYIYFNALVRQYLDYYSVFYALKDIQSSAICKWTYTIRDERSIFPVGYPTIGPDGTIYVGFEKLISPGSWNSYLYAFEDKDSYVMLKWIISEFDRIMAPPAISSNGTVYLGASDLVSKERNLYSFIDLGSAASLVWKYPINNLESSPIIGADGTIYVLSALSPMHAINPNGTLKWTSNIPSSTKPAIAKDGTLYGGGTFVDGSPELEIYTSIIYAFMAPASDIYLLTSINNPNPTLGDIVTATLKLGNNGPNVAYQTILKFTIPEGMQFINTWADNGSIYYDPATRTVIWNLGDVPVGDPYAYVQFMVERIGNFIITPEISTASFNPNLNQKIQALFLTVHAPDKIKTVDASKTVGMKNTGMPSSAIIMALLIVLGSFLWAKNSSRMDL</sequence>
<dbReference type="PANTHER" id="PTHR34512">
    <property type="entry name" value="CELL SURFACE PROTEIN"/>
    <property type="match status" value="1"/>
</dbReference>
<keyword evidence="2" id="KW-0472">Membrane</keyword>
<keyword evidence="2" id="KW-0812">Transmembrane</keyword>
<reference evidence="4" key="1">
    <citation type="submission" date="2014-08" db="EMBL/GenBank/DDBJ databases">
        <authorList>
            <person name="Wibberg D."/>
        </authorList>
    </citation>
    <scope>NUCLEOTIDE SEQUENCE</scope>
</reference>
<feature type="region of interest" description="Disordered" evidence="1">
    <location>
        <begin position="1"/>
        <end position="26"/>
    </location>
</feature>
<organism evidence="4">
    <name type="scientific">Methanobacterium formicicum</name>
    <dbReference type="NCBI Taxonomy" id="2162"/>
    <lineage>
        <taxon>Archaea</taxon>
        <taxon>Methanobacteriati</taxon>
        <taxon>Methanobacteriota</taxon>
        <taxon>Methanomada group</taxon>
        <taxon>Methanobacteria</taxon>
        <taxon>Methanobacteriales</taxon>
        <taxon>Methanobacteriaceae</taxon>
        <taxon>Methanobacterium</taxon>
    </lineage>
</organism>
<dbReference type="Gene3D" id="2.40.128.630">
    <property type="match status" value="1"/>
</dbReference>
<dbReference type="InterPro" id="IPR015943">
    <property type="entry name" value="WD40/YVTN_repeat-like_dom_sf"/>
</dbReference>
<dbReference type="PATRIC" id="fig|2162.9.peg.2325"/>
<evidence type="ECO:0000256" key="1">
    <source>
        <dbReference type="SAM" id="MobiDB-lite"/>
    </source>
</evidence>
<gene>
    <name evidence="4" type="ORF">DSM1535_2251</name>
</gene>
<dbReference type="SUPFAM" id="SSF50998">
    <property type="entry name" value="Quinoprotein alcohol dehydrogenase-like"/>
    <property type="match status" value="2"/>
</dbReference>
<dbReference type="Gene3D" id="2.60.40.1170">
    <property type="entry name" value="Mu homology domain, subdomain B"/>
    <property type="match status" value="1"/>
</dbReference>
<name>A0A090JYG2_METFO</name>
<dbReference type="SMART" id="SM00564">
    <property type="entry name" value="PQQ"/>
    <property type="match status" value="4"/>
</dbReference>
<dbReference type="InterPro" id="IPR018391">
    <property type="entry name" value="PQQ_b-propeller_rpt"/>
</dbReference>
<feature type="transmembrane region" description="Helical" evidence="2">
    <location>
        <begin position="586"/>
        <end position="605"/>
    </location>
</feature>
<dbReference type="Gene3D" id="2.130.10.10">
    <property type="entry name" value="YVTN repeat-like/Quinoprotein amine dehydrogenase"/>
    <property type="match status" value="1"/>
</dbReference>
<dbReference type="InterPro" id="IPR001434">
    <property type="entry name" value="OmcB-like_DUF11"/>
</dbReference>
<protein>
    <submittedName>
        <fullName evidence="4">Putative membrane protein</fullName>
    </submittedName>
</protein>
<dbReference type="InterPro" id="IPR011047">
    <property type="entry name" value="Quinoprotein_ADH-like_sf"/>
</dbReference>
<evidence type="ECO:0000313" key="4">
    <source>
        <dbReference type="EMBL" id="CEA14571.1"/>
    </source>
</evidence>
<keyword evidence="2" id="KW-1133">Transmembrane helix</keyword>
<feature type="domain" description="DUF11" evidence="3">
    <location>
        <begin position="446"/>
        <end position="553"/>
    </location>
</feature>
<proteinExistence type="predicted"/>
<accession>A0A090JYG2</accession>
<dbReference type="EMBL" id="LN515531">
    <property type="protein sequence ID" value="CEA14571.1"/>
    <property type="molecule type" value="Genomic_DNA"/>
</dbReference>
<dbReference type="PANTHER" id="PTHR34512:SF30">
    <property type="entry name" value="OUTER MEMBRANE PROTEIN ASSEMBLY FACTOR BAMB"/>
    <property type="match status" value="1"/>
</dbReference>
<dbReference type="NCBIfam" id="TIGR01451">
    <property type="entry name" value="B_ant_repeat"/>
    <property type="match status" value="1"/>
</dbReference>
<evidence type="ECO:0000259" key="3">
    <source>
        <dbReference type="Pfam" id="PF01345"/>
    </source>
</evidence>
<dbReference type="AlphaFoldDB" id="A0A090JYG2"/>
<dbReference type="Pfam" id="PF01345">
    <property type="entry name" value="DUF11"/>
    <property type="match status" value="1"/>
</dbReference>
<evidence type="ECO:0000256" key="2">
    <source>
        <dbReference type="SAM" id="Phobius"/>
    </source>
</evidence>
<dbReference type="InterPro" id="IPR047589">
    <property type="entry name" value="DUF11_rpt"/>
</dbReference>
<dbReference type="KEGG" id="mfi:DSM1535_2251"/>